<keyword evidence="1" id="KW-0472">Membrane</keyword>
<keyword evidence="1" id="KW-1133">Transmembrane helix</keyword>
<evidence type="ECO:0008006" key="4">
    <source>
        <dbReference type="Google" id="ProtNLM"/>
    </source>
</evidence>
<evidence type="ECO:0000313" key="2">
    <source>
        <dbReference type="EMBL" id="SDS49409.1"/>
    </source>
</evidence>
<name>A0A1H1SPT2_MUCMA</name>
<dbReference type="STRING" id="652787.SAMN05216490_1254"/>
<sequence length="161" mass="18289">MEMSITFYDAALVGHIIGITLMAGAAFIDLAAFQIFWKVFLKDPAEGVRLEKYLNKLQKFMGIGMLVILISGILMMVKMHEVWGAQLWFRIKMGVLLLIIINGLGLRRMLGSRLKRTLAAYFTGVDIAEAMVKLKNRLMTVQTIQVLLFIIIYVLSIFKFN</sequence>
<dbReference type="AlphaFoldDB" id="A0A1H1SPT2"/>
<evidence type="ECO:0000256" key="1">
    <source>
        <dbReference type="SAM" id="Phobius"/>
    </source>
</evidence>
<organism evidence="2 3">
    <name type="scientific">Mucilaginibacter mallensis</name>
    <dbReference type="NCBI Taxonomy" id="652787"/>
    <lineage>
        <taxon>Bacteria</taxon>
        <taxon>Pseudomonadati</taxon>
        <taxon>Bacteroidota</taxon>
        <taxon>Sphingobacteriia</taxon>
        <taxon>Sphingobacteriales</taxon>
        <taxon>Sphingobacteriaceae</taxon>
        <taxon>Mucilaginibacter</taxon>
    </lineage>
</organism>
<gene>
    <name evidence="2" type="ORF">SAMN05216490_1254</name>
</gene>
<proteinExistence type="predicted"/>
<keyword evidence="3" id="KW-1185">Reference proteome</keyword>
<reference evidence="2 3" key="1">
    <citation type="submission" date="2016-10" db="EMBL/GenBank/DDBJ databases">
        <authorList>
            <person name="de Groot N.N."/>
        </authorList>
    </citation>
    <scope>NUCLEOTIDE SEQUENCE [LARGE SCALE GENOMIC DNA]</scope>
    <source>
        <strain evidence="2 3">MP1X4</strain>
    </source>
</reference>
<feature type="transmembrane region" description="Helical" evidence="1">
    <location>
        <begin position="87"/>
        <end position="106"/>
    </location>
</feature>
<keyword evidence="1" id="KW-0812">Transmembrane</keyword>
<accession>A0A1H1SPT2</accession>
<dbReference type="EMBL" id="LT629740">
    <property type="protein sequence ID" value="SDS49409.1"/>
    <property type="molecule type" value="Genomic_DNA"/>
</dbReference>
<evidence type="ECO:0000313" key="3">
    <source>
        <dbReference type="Proteomes" id="UP000199679"/>
    </source>
</evidence>
<dbReference type="OrthoDB" id="671232at2"/>
<feature type="transmembrane region" description="Helical" evidence="1">
    <location>
        <begin position="57"/>
        <end position="75"/>
    </location>
</feature>
<feature type="transmembrane region" description="Helical" evidence="1">
    <location>
        <begin position="138"/>
        <end position="158"/>
    </location>
</feature>
<dbReference type="Proteomes" id="UP000199679">
    <property type="component" value="Chromosome I"/>
</dbReference>
<feature type="transmembrane region" description="Helical" evidence="1">
    <location>
        <begin position="12"/>
        <end position="37"/>
    </location>
</feature>
<protein>
    <recommendedName>
        <fullName evidence="4">Copper resistance protein D</fullName>
    </recommendedName>
</protein>